<evidence type="ECO:0000313" key="1">
    <source>
        <dbReference type="EMBL" id="SIQ56012.1"/>
    </source>
</evidence>
<dbReference type="EMBL" id="FTMI01000005">
    <property type="protein sequence ID" value="SIQ56012.1"/>
    <property type="molecule type" value="Genomic_DNA"/>
</dbReference>
<dbReference type="InterPro" id="IPR011335">
    <property type="entry name" value="Restrct_endonuc-II-like"/>
</dbReference>
<dbReference type="Proteomes" id="UP000186235">
    <property type="component" value="Unassembled WGS sequence"/>
</dbReference>
<organism evidence="1 2">
    <name type="scientific">Cellulosimicrobium aquatile</name>
    <dbReference type="NCBI Taxonomy" id="1612203"/>
    <lineage>
        <taxon>Bacteria</taxon>
        <taxon>Bacillati</taxon>
        <taxon>Actinomycetota</taxon>
        <taxon>Actinomycetes</taxon>
        <taxon>Micrococcales</taxon>
        <taxon>Promicromonosporaceae</taxon>
        <taxon>Cellulosimicrobium</taxon>
    </lineage>
</organism>
<keyword evidence="2" id="KW-1185">Reference proteome</keyword>
<accession>A0A1N6TRK3</accession>
<protein>
    <recommendedName>
        <fullName evidence="3">DUF559 domain-containing protein</fullName>
    </recommendedName>
</protein>
<dbReference type="SUPFAM" id="SSF52980">
    <property type="entry name" value="Restriction endonuclease-like"/>
    <property type="match status" value="1"/>
</dbReference>
<dbReference type="AlphaFoldDB" id="A0A1N6TRK3"/>
<name>A0A1N6TRK3_9MICO</name>
<reference evidence="2" key="1">
    <citation type="submission" date="2017-01" db="EMBL/GenBank/DDBJ databases">
        <authorList>
            <person name="Varghese N."/>
            <person name="Submissions S."/>
        </authorList>
    </citation>
    <scope>NUCLEOTIDE SEQUENCE [LARGE SCALE GENOMIC DNA]</scope>
    <source>
        <strain evidence="2">3bp</strain>
    </source>
</reference>
<dbReference type="Gene3D" id="3.40.960.10">
    <property type="entry name" value="VSR Endonuclease"/>
    <property type="match status" value="1"/>
</dbReference>
<gene>
    <name evidence="1" type="ORF">SAMN05518682_2881</name>
</gene>
<sequence length="341" mass="37696">MKQSRRNRFSATVSCTHGGAVHSLARAGFLSAAARACSVRMVTVSSPSGPFRTRTAQTFGMTPASLRSPSFEAPFAGVRVPRGSLRSVVDLCTAAARVLPAGTAFSHVTALRLLGVEVPWRLTDDDRVHVVAPQRRQRPQRSNVVAHYCGQSALTLTTAHGLLVTSAAQTWLHLAHTLPPDDVVVLADAMTRRDAPATTVRELRRLTDATFKMRGIARCREAIDLVRPGTDSSMETRTRLLLVQAGLPCPHVNVPARDDAGRFLALPDLSYPRLRIAIEYDGDVHRTDPATWRRDVERRQRLEDAGWIIVTATADDVLRFPERLVRRVREARRRRLAPGYP</sequence>
<proteinExistence type="predicted"/>
<evidence type="ECO:0000313" key="2">
    <source>
        <dbReference type="Proteomes" id="UP000186235"/>
    </source>
</evidence>
<evidence type="ECO:0008006" key="3">
    <source>
        <dbReference type="Google" id="ProtNLM"/>
    </source>
</evidence>